<dbReference type="Proteomes" id="UP000001351">
    <property type="component" value="Chromosome"/>
</dbReference>
<sequence length="144" mass="15383">MWRYLGRGSRARTPRPGADAIRQTGSPFLRSAILAFAYSRGVAVQNAFRLQSFVASLALLGLVGCAHVDMVSANLKSQAPYGVVQMGPSIVYIVDPRTETCVIVYGDSAAAQVSCAKLKKNVPEAARYVTWDPGAEDAPTPAPR</sequence>
<gene>
    <name evidence="1" type="ordered locus">STAUR_0151</name>
</gene>
<evidence type="ECO:0000313" key="1">
    <source>
        <dbReference type="EMBL" id="ADO67960.1"/>
    </source>
</evidence>
<organism evidence="1 2">
    <name type="scientific">Stigmatella aurantiaca (strain DW4/3-1)</name>
    <dbReference type="NCBI Taxonomy" id="378806"/>
    <lineage>
        <taxon>Bacteria</taxon>
        <taxon>Pseudomonadati</taxon>
        <taxon>Myxococcota</taxon>
        <taxon>Myxococcia</taxon>
        <taxon>Myxococcales</taxon>
        <taxon>Cystobacterineae</taxon>
        <taxon>Archangiaceae</taxon>
        <taxon>Stigmatella</taxon>
    </lineage>
</organism>
<dbReference type="AlphaFoldDB" id="E3FKI7"/>
<reference evidence="1 2" key="1">
    <citation type="journal article" date="2011" name="Mol. Biol. Evol.">
        <title>Comparative genomic analysis of fruiting body formation in Myxococcales.</title>
        <authorList>
            <person name="Huntley S."/>
            <person name="Hamann N."/>
            <person name="Wegener-Feldbrugge S."/>
            <person name="Treuner-Lange A."/>
            <person name="Kube M."/>
            <person name="Reinhardt R."/>
            <person name="Klages S."/>
            <person name="Muller R."/>
            <person name="Ronning C.M."/>
            <person name="Nierman W.C."/>
            <person name="Sogaard-Andersen L."/>
        </authorList>
    </citation>
    <scope>NUCLEOTIDE SEQUENCE [LARGE SCALE GENOMIC DNA]</scope>
    <source>
        <strain evidence="1 2">DW4/3-1</strain>
    </source>
</reference>
<dbReference type="HOGENOM" id="CLU_1795306_0_0_7"/>
<keyword evidence="2" id="KW-1185">Reference proteome</keyword>
<accession>E3FKI7</accession>
<evidence type="ECO:0000313" key="2">
    <source>
        <dbReference type="Proteomes" id="UP000001351"/>
    </source>
</evidence>
<dbReference type="EMBL" id="CP002271">
    <property type="protein sequence ID" value="ADO67960.1"/>
    <property type="molecule type" value="Genomic_DNA"/>
</dbReference>
<protein>
    <submittedName>
        <fullName evidence="1">Uncharacterized protein</fullName>
    </submittedName>
</protein>
<proteinExistence type="predicted"/>
<dbReference type="KEGG" id="sur:STAUR_0151"/>
<name>E3FKI7_STIAD</name>